<keyword evidence="3" id="KW-0805">Transcription regulation</keyword>
<evidence type="ECO:0000256" key="3">
    <source>
        <dbReference type="ARBA" id="ARBA00023015"/>
    </source>
</evidence>
<evidence type="ECO:0000256" key="2">
    <source>
        <dbReference type="ARBA" id="ARBA00022491"/>
    </source>
</evidence>
<dbReference type="EMBL" id="PYGA01000006">
    <property type="protein sequence ID" value="PSK98125.1"/>
    <property type="molecule type" value="Genomic_DNA"/>
</dbReference>
<dbReference type="SUPFAM" id="SSF100950">
    <property type="entry name" value="NagB/RpiA/CoA transferase-like"/>
    <property type="match status" value="1"/>
</dbReference>
<organism evidence="8 9">
    <name type="scientific">Murinocardiopsis flavida</name>
    <dbReference type="NCBI Taxonomy" id="645275"/>
    <lineage>
        <taxon>Bacteria</taxon>
        <taxon>Bacillati</taxon>
        <taxon>Actinomycetota</taxon>
        <taxon>Actinomycetes</taxon>
        <taxon>Streptosporangiales</taxon>
        <taxon>Nocardiopsidaceae</taxon>
        <taxon>Murinocardiopsis</taxon>
    </lineage>
</organism>
<dbReference type="Pfam" id="PF08220">
    <property type="entry name" value="HTH_DeoR"/>
    <property type="match status" value="1"/>
</dbReference>
<dbReference type="PRINTS" id="PR00037">
    <property type="entry name" value="HTHLACR"/>
</dbReference>
<dbReference type="SMART" id="SM00420">
    <property type="entry name" value="HTH_DEOR"/>
    <property type="match status" value="1"/>
</dbReference>
<keyword evidence="4" id="KW-0238">DNA-binding</keyword>
<dbReference type="SUPFAM" id="SSF46785">
    <property type="entry name" value="Winged helix' DNA-binding domain"/>
    <property type="match status" value="1"/>
</dbReference>
<dbReference type="AlphaFoldDB" id="A0A2P8DLQ0"/>
<evidence type="ECO:0000256" key="6">
    <source>
        <dbReference type="ARBA" id="ARBA00024937"/>
    </source>
</evidence>
<dbReference type="GO" id="GO:0003700">
    <property type="term" value="F:DNA-binding transcription factor activity"/>
    <property type="evidence" value="ECO:0007669"/>
    <property type="project" value="InterPro"/>
</dbReference>
<dbReference type="GO" id="GO:0003677">
    <property type="term" value="F:DNA binding"/>
    <property type="evidence" value="ECO:0007669"/>
    <property type="project" value="UniProtKB-KW"/>
</dbReference>
<evidence type="ECO:0000313" key="9">
    <source>
        <dbReference type="Proteomes" id="UP000240542"/>
    </source>
</evidence>
<dbReference type="InterPro" id="IPR036390">
    <property type="entry name" value="WH_DNA-bd_sf"/>
</dbReference>
<feature type="domain" description="HTH deoR-type" evidence="7">
    <location>
        <begin position="7"/>
        <end position="62"/>
    </location>
</feature>
<accession>A0A2P8DLQ0</accession>
<dbReference type="InterPro" id="IPR018356">
    <property type="entry name" value="Tscrpt_reg_HTH_DeoR_CS"/>
</dbReference>
<comment type="caution">
    <text evidence="8">The sequence shown here is derived from an EMBL/GenBank/DDBJ whole genome shotgun (WGS) entry which is preliminary data.</text>
</comment>
<dbReference type="InterPro" id="IPR001034">
    <property type="entry name" value="DeoR_HTH"/>
</dbReference>
<dbReference type="InterPro" id="IPR050313">
    <property type="entry name" value="Carb_Metab_HTH_regulators"/>
</dbReference>
<dbReference type="PANTHER" id="PTHR30363:SF4">
    <property type="entry name" value="GLYCEROL-3-PHOSPHATE REGULON REPRESSOR"/>
    <property type="match status" value="1"/>
</dbReference>
<keyword evidence="2" id="KW-0678">Repressor</keyword>
<proteinExistence type="predicted"/>
<dbReference type="SMART" id="SM01134">
    <property type="entry name" value="DeoRC"/>
    <property type="match status" value="1"/>
</dbReference>
<evidence type="ECO:0000256" key="5">
    <source>
        <dbReference type="ARBA" id="ARBA00023163"/>
    </source>
</evidence>
<reference evidence="8 9" key="1">
    <citation type="submission" date="2018-03" db="EMBL/GenBank/DDBJ databases">
        <title>Genomic Encyclopedia of Archaeal and Bacterial Type Strains, Phase II (KMG-II): from individual species to whole genera.</title>
        <authorList>
            <person name="Goeker M."/>
        </authorList>
    </citation>
    <scope>NUCLEOTIDE SEQUENCE [LARGE SCALE GENOMIC DNA]</scope>
    <source>
        <strain evidence="8 9">DSM 45312</strain>
    </source>
</reference>
<sequence>MNCRMDSAERFDVIVTGLQDSGTVTVIGLAEATGHSEMTIRRDLDQLAAKGVLRRVRGGAVSLMPRGQEPPFAVRERQGADAKKRIAAAVDALVGDGEAVVLDSGTTAVEVAARFAGRALTVMPLSLQASRVLAERPDGRLLLPGGEVRPGELSFIGPLAEASLAAVRFDTAVLSCCGMSAADGVTAHDLGDVATKRAAMRSARRVVMIADSAKLGQVAMGYVCAAGDLDVLVTDTDAPDATVSEIRASGVTVHCV</sequence>
<evidence type="ECO:0000256" key="4">
    <source>
        <dbReference type="ARBA" id="ARBA00023125"/>
    </source>
</evidence>
<name>A0A2P8DLQ0_9ACTN</name>
<dbReference type="Pfam" id="PF00455">
    <property type="entry name" value="DeoRC"/>
    <property type="match status" value="1"/>
</dbReference>
<dbReference type="PROSITE" id="PS00894">
    <property type="entry name" value="HTH_DEOR_1"/>
    <property type="match status" value="1"/>
</dbReference>
<evidence type="ECO:0000256" key="1">
    <source>
        <dbReference type="ARBA" id="ARBA00021390"/>
    </source>
</evidence>
<dbReference type="PANTHER" id="PTHR30363">
    <property type="entry name" value="HTH-TYPE TRANSCRIPTIONAL REGULATOR SRLR-RELATED"/>
    <property type="match status" value="1"/>
</dbReference>
<evidence type="ECO:0000313" key="8">
    <source>
        <dbReference type="EMBL" id="PSK98125.1"/>
    </source>
</evidence>
<dbReference type="Proteomes" id="UP000240542">
    <property type="component" value="Unassembled WGS sequence"/>
</dbReference>
<dbReference type="PROSITE" id="PS51000">
    <property type="entry name" value="HTH_DEOR_2"/>
    <property type="match status" value="1"/>
</dbReference>
<gene>
    <name evidence="8" type="ORF">CLV63_106173</name>
</gene>
<evidence type="ECO:0000259" key="7">
    <source>
        <dbReference type="PROSITE" id="PS51000"/>
    </source>
</evidence>
<dbReference type="InterPro" id="IPR014036">
    <property type="entry name" value="DeoR-like_C"/>
</dbReference>
<keyword evidence="5" id="KW-0804">Transcription</keyword>
<keyword evidence="9" id="KW-1185">Reference proteome</keyword>
<protein>
    <recommendedName>
        <fullName evidence="1">Lactose phosphotransferase system repressor</fullName>
    </recommendedName>
</protein>
<comment type="function">
    <text evidence="6">Repressor of the lactose catabolism operon. Galactose-6-phosphate is the inducer.</text>
</comment>
<dbReference type="InterPro" id="IPR037171">
    <property type="entry name" value="NagB/RpiA_transferase-like"/>
</dbReference>